<feature type="transmembrane region" description="Helical" evidence="7">
    <location>
        <begin position="31"/>
        <end position="50"/>
    </location>
</feature>
<evidence type="ECO:0000256" key="4">
    <source>
        <dbReference type="ARBA" id="ARBA00022989"/>
    </source>
</evidence>
<dbReference type="SUPFAM" id="SSF161070">
    <property type="entry name" value="SNF-like"/>
    <property type="match status" value="1"/>
</dbReference>
<feature type="transmembrane region" description="Helical" evidence="7">
    <location>
        <begin position="486"/>
        <end position="508"/>
    </location>
</feature>
<evidence type="ECO:0000313" key="8">
    <source>
        <dbReference type="EMBL" id="SNC71371.1"/>
    </source>
</evidence>
<feature type="region of interest" description="Disordered" evidence="6">
    <location>
        <begin position="1"/>
        <end position="22"/>
    </location>
</feature>
<feature type="transmembrane region" description="Helical" evidence="7">
    <location>
        <begin position="276"/>
        <end position="300"/>
    </location>
</feature>
<feature type="transmembrane region" description="Helical" evidence="7">
    <location>
        <begin position="312"/>
        <end position="328"/>
    </location>
</feature>
<feature type="transmembrane region" description="Helical" evidence="7">
    <location>
        <begin position="405"/>
        <end position="426"/>
    </location>
</feature>
<feature type="region of interest" description="Disordered" evidence="6">
    <location>
        <begin position="520"/>
        <end position="541"/>
    </location>
</feature>
<feature type="transmembrane region" description="Helical" evidence="7">
    <location>
        <begin position="168"/>
        <end position="187"/>
    </location>
</feature>
<dbReference type="AlphaFoldDB" id="A0A212TZR1"/>
<dbReference type="InterPro" id="IPR000175">
    <property type="entry name" value="Na/ntran_symport"/>
</dbReference>
<name>A0A212TZR1_9MICO</name>
<organism evidence="8 9">
    <name type="scientific">Kytococcus aerolatus</name>
    <dbReference type="NCBI Taxonomy" id="592308"/>
    <lineage>
        <taxon>Bacteria</taxon>
        <taxon>Bacillati</taxon>
        <taxon>Actinomycetota</taxon>
        <taxon>Actinomycetes</taxon>
        <taxon>Micrococcales</taxon>
        <taxon>Kytococcaceae</taxon>
        <taxon>Kytococcus</taxon>
    </lineage>
</organism>
<keyword evidence="3 7" id="KW-0812">Transmembrane</keyword>
<feature type="transmembrane region" description="Helical" evidence="7">
    <location>
        <begin position="243"/>
        <end position="264"/>
    </location>
</feature>
<keyword evidence="2" id="KW-0813">Transport</keyword>
<feature type="transmembrane region" description="Helical" evidence="7">
    <location>
        <begin position="62"/>
        <end position="83"/>
    </location>
</feature>
<dbReference type="OrthoDB" id="9762833at2"/>
<dbReference type="PANTHER" id="PTHR42948">
    <property type="entry name" value="TRANSPORTER"/>
    <property type="match status" value="1"/>
</dbReference>
<keyword evidence="5 7" id="KW-0472">Membrane</keyword>
<feature type="transmembrane region" description="Helical" evidence="7">
    <location>
        <begin position="376"/>
        <end position="398"/>
    </location>
</feature>
<keyword evidence="9" id="KW-1185">Reference proteome</keyword>
<dbReference type="Pfam" id="PF00209">
    <property type="entry name" value="SNF"/>
    <property type="match status" value="2"/>
</dbReference>
<dbReference type="NCBIfam" id="NF037979">
    <property type="entry name" value="Na_transp"/>
    <property type="match status" value="1"/>
</dbReference>
<dbReference type="RefSeq" id="WP_088818423.1">
    <property type="nucleotide sequence ID" value="NZ_FYEZ01000002.1"/>
</dbReference>
<reference evidence="8 9" key="1">
    <citation type="submission" date="2017-06" db="EMBL/GenBank/DDBJ databases">
        <authorList>
            <person name="Kim H.J."/>
            <person name="Triplett B.A."/>
        </authorList>
    </citation>
    <scope>NUCLEOTIDE SEQUENCE [LARGE SCALE GENOMIC DNA]</scope>
    <source>
        <strain evidence="8 9">DSM 22179</strain>
    </source>
</reference>
<dbReference type="CDD" id="cd10334">
    <property type="entry name" value="SLC6sbd_u1"/>
    <property type="match status" value="1"/>
</dbReference>
<evidence type="ECO:0000256" key="3">
    <source>
        <dbReference type="ARBA" id="ARBA00022692"/>
    </source>
</evidence>
<protein>
    <submittedName>
        <fullName evidence="8">Neurotransmitter:Na+ symporter, NSS family</fullName>
    </submittedName>
</protein>
<dbReference type="Proteomes" id="UP000198122">
    <property type="component" value="Unassembled WGS sequence"/>
</dbReference>
<feature type="transmembrane region" description="Helical" evidence="7">
    <location>
        <begin position="446"/>
        <end position="465"/>
    </location>
</feature>
<feature type="transmembrane region" description="Helical" evidence="7">
    <location>
        <begin position="104"/>
        <end position="128"/>
    </location>
</feature>
<dbReference type="PANTHER" id="PTHR42948:SF1">
    <property type="entry name" value="TRANSPORTER"/>
    <property type="match status" value="1"/>
</dbReference>
<proteinExistence type="predicted"/>
<feature type="transmembrane region" description="Helical" evidence="7">
    <location>
        <begin position="335"/>
        <end position="356"/>
    </location>
</feature>
<evidence type="ECO:0000313" key="9">
    <source>
        <dbReference type="Proteomes" id="UP000198122"/>
    </source>
</evidence>
<dbReference type="InterPro" id="IPR037272">
    <property type="entry name" value="SNS_sf"/>
</dbReference>
<evidence type="ECO:0000256" key="7">
    <source>
        <dbReference type="SAM" id="Phobius"/>
    </source>
</evidence>
<evidence type="ECO:0000256" key="2">
    <source>
        <dbReference type="ARBA" id="ARBA00022448"/>
    </source>
</evidence>
<keyword evidence="4 7" id="KW-1133">Transmembrane helix</keyword>
<comment type="subcellular location">
    <subcellularLocation>
        <location evidence="1">Membrane</location>
        <topology evidence="1">Multi-pass membrane protein</topology>
    </subcellularLocation>
</comment>
<sequence>MSAHPGGATAVPIETASGGSGDRQAFSSRSVFILAAIGSAVGLGNIWRYPYVAYESGGGAFLVPYLVALLTAAIPLLFLDYALGHKFRGSSPLSYSRLRRWLEPLGWVQVLLCFAISAYYAVVLAWALRYFLLSFTLGWGKDSEAFFFGDFLSLDETPKAIGTYDPGTFAALALIWVVCIGVVLFGIDRGIGGVNKVLLPTLFAAFVALVVRALFLEGAMAGLDAFFSPNWGALKDPAVWVAAYGQVFFSTSVAIGAMLTYASYLKLRTNLTGSGLVVAFSNASFEVLAGIGVFACIGFLAGQQGVGVDEAVAGGPGLAFVVFPALISEMPFGQFFGVLFFGCLVVAGVTSLVSLIQVVGAGVGEKFGMGHRAGTLVAGGATAAISLVFFPTSSGLMVLDVVDNWVNNVMLVGFAAISCLLVAWGARALPRLAHHLNAVGSFPVGWFWMLCVGVLTPAVLVYTVYRGIVTLQAENYEGYPSQFLNIFGWGMSGAIIVLAILLSFVPWVREEKLAPAYDVDDDDPSYGRTDIERTDLEGSRA</sequence>
<dbReference type="GO" id="GO:0016020">
    <property type="term" value="C:membrane"/>
    <property type="evidence" value="ECO:0007669"/>
    <property type="project" value="UniProtKB-SubCell"/>
</dbReference>
<evidence type="ECO:0000256" key="6">
    <source>
        <dbReference type="SAM" id="MobiDB-lite"/>
    </source>
</evidence>
<evidence type="ECO:0000256" key="1">
    <source>
        <dbReference type="ARBA" id="ARBA00004141"/>
    </source>
</evidence>
<feature type="compositionally biased region" description="Basic and acidic residues" evidence="6">
    <location>
        <begin position="529"/>
        <end position="541"/>
    </location>
</feature>
<feature type="transmembrane region" description="Helical" evidence="7">
    <location>
        <begin position="199"/>
        <end position="223"/>
    </location>
</feature>
<dbReference type="EMBL" id="FYEZ01000002">
    <property type="protein sequence ID" value="SNC71371.1"/>
    <property type="molecule type" value="Genomic_DNA"/>
</dbReference>
<evidence type="ECO:0000256" key="5">
    <source>
        <dbReference type="ARBA" id="ARBA00023136"/>
    </source>
</evidence>
<gene>
    <name evidence="8" type="ORF">SAMN05445756_1453</name>
</gene>
<accession>A0A212TZR1</accession>
<dbReference type="PROSITE" id="PS50267">
    <property type="entry name" value="NA_NEUROTRAN_SYMP_3"/>
    <property type="match status" value="1"/>
</dbReference>
<dbReference type="PRINTS" id="PR00176">
    <property type="entry name" value="NANEUSMPORT"/>
</dbReference>